<accession>A0A6J7VXB4</accession>
<protein>
    <submittedName>
        <fullName evidence="1">Unannotated protein</fullName>
    </submittedName>
</protein>
<organism evidence="1">
    <name type="scientific">freshwater metagenome</name>
    <dbReference type="NCBI Taxonomy" id="449393"/>
    <lineage>
        <taxon>unclassified sequences</taxon>
        <taxon>metagenomes</taxon>
        <taxon>ecological metagenomes</taxon>
    </lineage>
</organism>
<dbReference type="EMBL" id="CAFBRX010000040">
    <property type="protein sequence ID" value="CAB5118084.1"/>
    <property type="molecule type" value="Genomic_DNA"/>
</dbReference>
<dbReference type="AlphaFoldDB" id="A0A6J7VXB4"/>
<gene>
    <name evidence="1" type="ORF">UFOPK4422_00547</name>
</gene>
<evidence type="ECO:0000313" key="1">
    <source>
        <dbReference type="EMBL" id="CAB5118084.1"/>
    </source>
</evidence>
<proteinExistence type="predicted"/>
<name>A0A6J7VXB4_9ZZZZ</name>
<reference evidence="1" key="1">
    <citation type="submission" date="2020-05" db="EMBL/GenBank/DDBJ databases">
        <authorList>
            <person name="Chiriac C."/>
            <person name="Salcher M."/>
            <person name="Ghai R."/>
            <person name="Kavagutti S V."/>
        </authorList>
    </citation>
    <scope>NUCLEOTIDE SEQUENCE</scope>
</reference>
<sequence>MGDIVDGLMTALSGISVECVSATDVVGVTVGVDGGAHGVLRPCTETGDGALGGHSVRDVE</sequence>